<keyword evidence="7 15" id="KW-1133">Transmembrane helix</keyword>
<feature type="binding site" evidence="13">
    <location>
        <begin position="165"/>
        <end position="167"/>
    </location>
    <ligand>
        <name>GTP</name>
        <dbReference type="ChEBI" id="CHEBI:37565"/>
        <label>1</label>
    </ligand>
</feature>
<evidence type="ECO:0000256" key="2">
    <source>
        <dbReference type="ARBA" id="ARBA00022448"/>
    </source>
</evidence>
<dbReference type="InterPro" id="IPR050860">
    <property type="entry name" value="FeoB_GTPase"/>
</dbReference>
<keyword evidence="9" id="KW-0406">Ion transport</keyword>
<keyword evidence="3" id="KW-1003">Cell membrane</keyword>
<dbReference type="AlphaFoldDB" id="A0A840BNW3"/>
<dbReference type="GO" id="GO:0046872">
    <property type="term" value="F:metal ion binding"/>
    <property type="evidence" value="ECO:0007669"/>
    <property type="project" value="UniProtKB-KW"/>
</dbReference>
<keyword evidence="8 15" id="KW-0408">Iron</keyword>
<dbReference type="PROSITE" id="PS51711">
    <property type="entry name" value="G_FEOB"/>
    <property type="match status" value="1"/>
</dbReference>
<accession>A0A840BNW3</accession>
<feature type="binding site" evidence="13">
    <location>
        <begin position="56"/>
        <end position="60"/>
    </location>
    <ligand>
        <name>GTP</name>
        <dbReference type="ChEBI" id="CHEBI:37565"/>
        <label>1</label>
    </ligand>
</feature>
<keyword evidence="18" id="KW-1185">Reference proteome</keyword>
<dbReference type="Pfam" id="PF17910">
    <property type="entry name" value="FeoB_Cyto"/>
    <property type="match status" value="1"/>
</dbReference>
<keyword evidence="14" id="KW-0479">Metal-binding</keyword>
<dbReference type="InterPro" id="IPR027417">
    <property type="entry name" value="P-loop_NTPase"/>
</dbReference>
<organism evidence="17 18">
    <name type="scientific">Niveibacterium umoris</name>
    <dbReference type="NCBI Taxonomy" id="1193620"/>
    <lineage>
        <taxon>Bacteria</taxon>
        <taxon>Pseudomonadati</taxon>
        <taxon>Pseudomonadota</taxon>
        <taxon>Betaproteobacteria</taxon>
        <taxon>Rhodocyclales</taxon>
        <taxon>Rhodocyclaceae</taxon>
        <taxon>Niveibacterium</taxon>
    </lineage>
</organism>
<keyword evidence="10 13" id="KW-0342">GTP-binding</keyword>
<evidence type="ECO:0000256" key="5">
    <source>
        <dbReference type="ARBA" id="ARBA00022692"/>
    </source>
</evidence>
<evidence type="ECO:0000256" key="3">
    <source>
        <dbReference type="ARBA" id="ARBA00022475"/>
    </source>
</evidence>
<feature type="domain" description="FeoB-type G" evidence="16">
    <location>
        <begin position="24"/>
        <end position="185"/>
    </location>
</feature>
<keyword evidence="5 15" id="KW-0812">Transmembrane</keyword>
<proteinExistence type="inferred from homology"/>
<evidence type="ECO:0000313" key="17">
    <source>
        <dbReference type="EMBL" id="MBB4012147.1"/>
    </source>
</evidence>
<comment type="function">
    <text evidence="15">Probable transporter of a GTP-driven Fe(2+) uptake system.</text>
</comment>
<dbReference type="InterPro" id="IPR041069">
    <property type="entry name" value="FeoB_Cyto"/>
</dbReference>
<comment type="similarity">
    <text evidence="15">Belongs to the TRAFAC class TrmE-Era-EngA-EngB-Septin-like GTPase superfamily. FeoB GTPase (TC 9.A.8) family.</text>
</comment>
<feature type="binding site" evidence="13">
    <location>
        <begin position="76"/>
        <end position="79"/>
    </location>
    <ligand>
        <name>GTP</name>
        <dbReference type="ChEBI" id="CHEBI:37565"/>
        <label>1</label>
    </ligand>
</feature>
<keyword evidence="11 15" id="KW-0472">Membrane</keyword>
<feature type="binding site" evidence="13">
    <location>
        <begin position="31"/>
        <end position="38"/>
    </location>
    <ligand>
        <name>GTP</name>
        <dbReference type="ChEBI" id="CHEBI:37565"/>
        <label>1</label>
    </ligand>
</feature>
<feature type="transmembrane region" description="Helical" evidence="15">
    <location>
        <begin position="306"/>
        <end position="332"/>
    </location>
</feature>
<name>A0A840BNW3_9RHOO</name>
<dbReference type="RefSeq" id="WP_183633668.1">
    <property type="nucleotide sequence ID" value="NZ_BAABLE010000011.1"/>
</dbReference>
<keyword evidence="14" id="KW-0460">Magnesium</keyword>
<evidence type="ECO:0000256" key="15">
    <source>
        <dbReference type="RuleBase" id="RU362098"/>
    </source>
</evidence>
<dbReference type="Proteomes" id="UP000561045">
    <property type="component" value="Unassembled WGS sequence"/>
</dbReference>
<feature type="binding site" evidence="13">
    <location>
        <begin position="136"/>
        <end position="139"/>
    </location>
    <ligand>
        <name>GTP</name>
        <dbReference type="ChEBI" id="CHEBI:37565"/>
        <label>1</label>
    </ligand>
</feature>
<feature type="transmembrane region" description="Helical" evidence="15">
    <location>
        <begin position="536"/>
        <end position="555"/>
    </location>
</feature>
<keyword evidence="4 15" id="KW-0410">Iron transport</keyword>
<evidence type="ECO:0000256" key="10">
    <source>
        <dbReference type="ARBA" id="ARBA00023134"/>
    </source>
</evidence>
<dbReference type="PANTHER" id="PTHR43185">
    <property type="entry name" value="FERROUS IRON TRANSPORT PROTEIN B"/>
    <property type="match status" value="1"/>
</dbReference>
<comment type="caution">
    <text evidence="17">The sequence shown here is derived from an EMBL/GenBank/DDBJ whole genome shotgun (WGS) entry which is preliminary data.</text>
</comment>
<feature type="transmembrane region" description="Helical" evidence="15">
    <location>
        <begin position="451"/>
        <end position="471"/>
    </location>
</feature>
<evidence type="ECO:0000313" key="18">
    <source>
        <dbReference type="Proteomes" id="UP000561045"/>
    </source>
</evidence>
<dbReference type="InterPro" id="IPR030389">
    <property type="entry name" value="G_FEOB_dom"/>
</dbReference>
<dbReference type="GO" id="GO:0005525">
    <property type="term" value="F:GTP binding"/>
    <property type="evidence" value="ECO:0007669"/>
    <property type="project" value="UniProtKB-KW"/>
</dbReference>
<evidence type="ECO:0000256" key="7">
    <source>
        <dbReference type="ARBA" id="ARBA00022989"/>
    </source>
</evidence>
<feature type="binding site" evidence="14">
    <location>
        <position position="45"/>
    </location>
    <ligand>
        <name>Mg(2+)</name>
        <dbReference type="ChEBI" id="CHEBI:18420"/>
        <label>2</label>
    </ligand>
</feature>
<dbReference type="InterPro" id="IPR003373">
    <property type="entry name" value="Fe2_transport_prot-B"/>
</dbReference>
<dbReference type="GO" id="GO:0015093">
    <property type="term" value="F:ferrous iron transmembrane transporter activity"/>
    <property type="evidence" value="ECO:0007669"/>
    <property type="project" value="UniProtKB-UniRule"/>
</dbReference>
<dbReference type="Gene3D" id="3.40.50.300">
    <property type="entry name" value="P-loop containing nucleotide triphosphate hydrolases"/>
    <property type="match status" value="1"/>
</dbReference>
<evidence type="ECO:0000256" key="9">
    <source>
        <dbReference type="ARBA" id="ARBA00023065"/>
    </source>
</evidence>
<evidence type="ECO:0000256" key="1">
    <source>
        <dbReference type="ARBA" id="ARBA00004651"/>
    </source>
</evidence>
<feature type="binding site" evidence="14">
    <location>
        <position position="46"/>
    </location>
    <ligand>
        <name>Mg(2+)</name>
        <dbReference type="ChEBI" id="CHEBI:18420"/>
        <label>2</label>
    </ligand>
</feature>
<dbReference type="NCBIfam" id="TIGR00437">
    <property type="entry name" value="feoB"/>
    <property type="match status" value="1"/>
</dbReference>
<dbReference type="PRINTS" id="PR00326">
    <property type="entry name" value="GTP1OBG"/>
</dbReference>
<evidence type="ECO:0000256" key="12">
    <source>
        <dbReference type="NCBIfam" id="TIGR00437"/>
    </source>
</evidence>
<dbReference type="CDD" id="cd01879">
    <property type="entry name" value="FeoB"/>
    <property type="match status" value="1"/>
</dbReference>
<dbReference type="PANTHER" id="PTHR43185:SF1">
    <property type="entry name" value="FE(2+) TRANSPORTER FEOB"/>
    <property type="match status" value="1"/>
</dbReference>
<sequence>MTHSHSNTAALDARQALAADGKAPGVFALVGNPNVGKSVVFHRLTGTYVNVSNYPGTTVDVSRAAARFERGAEVLDTPGVLALPSRSDDEHATMRALLHENLRALVQVGDAKNLRRTLALSLVFADLGIPWVLALNMADEARAHGVGIDLPGLAKAIGAPVIETVATSGEGLQRIPEAIKHAHKEHGGEQRFHYPDAIEAVVRDTVDWIAARLPNTSLAPRGLAVLFLGRDAEVERWLSARLGADANQLVAIREAAEAASAEPLSTGLAQARAAGADRLASAYLRKEVPKAKLLSTRIGRLAVHRIWGLPILLAVLFVVYEFVGVFGAGYLVGLTEKDLFGDILNPAVEGFVRGHLPVTWLADLFVGQYGLWTMGMTYALALILPIVTTFFIAFGILEDSGYFSRLSVLANRAFSLIGLNGRAVLPMVLGLGCVTMATLTTRILHTRRERVISTFLLALAIPCSAQLGVVMGMLSRISFSATLIWLSSVLLILMVSGWLAAKLIPGRRIPLVTEMPPMRLPVMGNVVKKTAGRLKWYLVEVIPLFLFGTLLMFVLDQLGVLPWIIAKGEPLVTGWLGLPKEASAAFVMGFLRRDFGATGLFALGSQLSPMQTVVGMITITLFVPCIASVMIVIKEQGAKVASAMLGLIMPTAFLVGGLFHFILKLIW</sequence>
<dbReference type="InterPro" id="IPR011642">
    <property type="entry name" value="Gate_dom"/>
</dbReference>
<evidence type="ECO:0000256" key="11">
    <source>
        <dbReference type="ARBA" id="ARBA00023136"/>
    </source>
</evidence>
<reference evidence="17 18" key="1">
    <citation type="submission" date="2020-08" db="EMBL/GenBank/DDBJ databases">
        <title>Genomic Encyclopedia of Type Strains, Phase IV (KMG-IV): sequencing the most valuable type-strain genomes for metagenomic binning, comparative biology and taxonomic classification.</title>
        <authorList>
            <person name="Goeker M."/>
        </authorList>
    </citation>
    <scope>NUCLEOTIDE SEQUENCE [LARGE SCALE GENOMIC DNA]</scope>
    <source>
        <strain evidence="17 18">DSM 106739</strain>
    </source>
</reference>
<feature type="transmembrane region" description="Helical" evidence="15">
    <location>
        <begin position="417"/>
        <end position="439"/>
    </location>
</feature>
<evidence type="ECO:0000259" key="16">
    <source>
        <dbReference type="PROSITE" id="PS51711"/>
    </source>
</evidence>
<dbReference type="SUPFAM" id="SSF52540">
    <property type="entry name" value="P-loop containing nucleoside triphosphate hydrolases"/>
    <property type="match status" value="1"/>
</dbReference>
<gene>
    <name evidence="17" type="ORF">GGR36_001455</name>
</gene>
<evidence type="ECO:0000256" key="14">
    <source>
        <dbReference type="PIRSR" id="PIRSR603373-2"/>
    </source>
</evidence>
<dbReference type="Pfam" id="PF07664">
    <property type="entry name" value="FeoB_C"/>
    <property type="match status" value="1"/>
</dbReference>
<dbReference type="Pfam" id="PF07670">
    <property type="entry name" value="Gate"/>
    <property type="match status" value="2"/>
</dbReference>
<feature type="transmembrane region" description="Helical" evidence="15">
    <location>
        <begin position="640"/>
        <end position="663"/>
    </location>
</feature>
<evidence type="ECO:0000256" key="13">
    <source>
        <dbReference type="PIRSR" id="PIRSR603373-1"/>
    </source>
</evidence>
<feature type="transmembrane region" description="Helical" evidence="15">
    <location>
        <begin position="613"/>
        <end position="633"/>
    </location>
</feature>
<evidence type="ECO:0000256" key="6">
    <source>
        <dbReference type="ARBA" id="ARBA00022741"/>
    </source>
</evidence>
<keyword evidence="2 15" id="KW-0813">Transport</keyword>
<dbReference type="GO" id="GO:0005886">
    <property type="term" value="C:plasma membrane"/>
    <property type="evidence" value="ECO:0007669"/>
    <property type="project" value="UniProtKB-SubCell"/>
</dbReference>
<evidence type="ECO:0000256" key="8">
    <source>
        <dbReference type="ARBA" id="ARBA00023004"/>
    </source>
</evidence>
<evidence type="ECO:0000256" key="4">
    <source>
        <dbReference type="ARBA" id="ARBA00022496"/>
    </source>
</evidence>
<dbReference type="InterPro" id="IPR006073">
    <property type="entry name" value="GTP-bd"/>
</dbReference>
<feature type="transmembrane region" description="Helical" evidence="15">
    <location>
        <begin position="477"/>
        <end position="501"/>
    </location>
</feature>
<keyword evidence="6 13" id="KW-0547">Nucleotide-binding</keyword>
<comment type="subcellular location">
    <subcellularLocation>
        <location evidence="15">Cell inner membrane</location>
        <topology evidence="15">Multi-pass membrane protein</topology>
    </subcellularLocation>
    <subcellularLocation>
        <location evidence="1">Cell membrane</location>
        <topology evidence="1">Multi-pass membrane protein</topology>
    </subcellularLocation>
</comment>
<dbReference type="EMBL" id="JACIET010000001">
    <property type="protein sequence ID" value="MBB4012147.1"/>
    <property type="molecule type" value="Genomic_DNA"/>
</dbReference>
<feature type="transmembrane region" description="Helical" evidence="15">
    <location>
        <begin position="378"/>
        <end position="397"/>
    </location>
</feature>
<protein>
    <recommendedName>
        <fullName evidence="12 15">Ferrous iron transport protein B</fullName>
    </recommendedName>
</protein>
<dbReference type="InterPro" id="IPR011640">
    <property type="entry name" value="Fe2_transport_prot_B_C"/>
</dbReference>
<dbReference type="Pfam" id="PF02421">
    <property type="entry name" value="FeoB_N"/>
    <property type="match status" value="1"/>
</dbReference>